<evidence type="ECO:0000259" key="13">
    <source>
        <dbReference type="Pfam" id="PF08532"/>
    </source>
</evidence>
<dbReference type="KEGG" id="gai:IMCC3135_27815"/>
<keyword evidence="7 8" id="KW-0326">Glycosidase</keyword>
<evidence type="ECO:0000256" key="7">
    <source>
        <dbReference type="ARBA" id="ARBA00023295"/>
    </source>
</evidence>
<dbReference type="EC" id="3.2.1.23" evidence="3 8"/>
<evidence type="ECO:0000256" key="4">
    <source>
        <dbReference type="ARBA" id="ARBA00022723"/>
    </source>
</evidence>
<dbReference type="InterPro" id="IPR017853">
    <property type="entry name" value="GH"/>
</dbReference>
<feature type="binding site" evidence="10">
    <location>
        <position position="103"/>
    </location>
    <ligand>
        <name>substrate</name>
    </ligand>
</feature>
<feature type="domain" description="Beta-galactosidase trimerisation" evidence="13">
    <location>
        <begin position="424"/>
        <end position="575"/>
    </location>
</feature>
<dbReference type="PIRSF" id="PIRSF001084">
    <property type="entry name" value="B-galactosidase"/>
    <property type="match status" value="1"/>
</dbReference>
<evidence type="ECO:0000256" key="1">
    <source>
        <dbReference type="ARBA" id="ARBA00001412"/>
    </source>
</evidence>
<dbReference type="InterPro" id="IPR003476">
    <property type="entry name" value="Glyco_hydro_42"/>
</dbReference>
<evidence type="ECO:0000256" key="9">
    <source>
        <dbReference type="PIRSR" id="PIRSR001084-1"/>
    </source>
</evidence>
<dbReference type="EMBL" id="CP018632">
    <property type="protein sequence ID" value="ASJ75616.1"/>
    <property type="molecule type" value="Genomic_DNA"/>
</dbReference>
<evidence type="ECO:0000256" key="10">
    <source>
        <dbReference type="PIRSR" id="PIRSR001084-2"/>
    </source>
</evidence>
<dbReference type="InterPro" id="IPR013529">
    <property type="entry name" value="Glyco_hydro_42_N"/>
</dbReference>
<feature type="binding site" evidence="10">
    <location>
        <position position="321"/>
    </location>
    <ligand>
        <name>substrate</name>
    </ligand>
</feature>
<evidence type="ECO:0000256" key="5">
    <source>
        <dbReference type="ARBA" id="ARBA00022801"/>
    </source>
</evidence>
<protein>
    <recommendedName>
        <fullName evidence="3 8">Beta-galactosidase</fullName>
        <shortName evidence="8">Beta-gal</shortName>
        <ecNumber evidence="3 8">3.2.1.23</ecNumber>
    </recommendedName>
</protein>
<dbReference type="PANTHER" id="PTHR36447:SF2">
    <property type="entry name" value="BETA-GALACTOSIDASE YESZ"/>
    <property type="match status" value="1"/>
</dbReference>
<dbReference type="PANTHER" id="PTHR36447">
    <property type="entry name" value="BETA-GALACTOSIDASE GANA"/>
    <property type="match status" value="1"/>
</dbReference>
<keyword evidence="15" id="KW-1185">Reference proteome</keyword>
<feature type="active site" description="Nucleophile" evidence="9">
    <location>
        <position position="313"/>
    </location>
</feature>
<dbReference type="OrthoDB" id="9800974at2"/>
<gene>
    <name evidence="14" type="ORF">IMCC3135_27815</name>
</gene>
<evidence type="ECO:0000259" key="12">
    <source>
        <dbReference type="Pfam" id="PF02449"/>
    </source>
</evidence>
<comment type="similarity">
    <text evidence="2 8">Belongs to the glycosyl hydrolase 42 family.</text>
</comment>
<organism evidence="14 15">
    <name type="scientific">Granulosicoccus antarcticus IMCC3135</name>
    <dbReference type="NCBI Taxonomy" id="1192854"/>
    <lineage>
        <taxon>Bacteria</taxon>
        <taxon>Pseudomonadati</taxon>
        <taxon>Pseudomonadota</taxon>
        <taxon>Gammaproteobacteria</taxon>
        <taxon>Chromatiales</taxon>
        <taxon>Granulosicoccaceae</taxon>
        <taxon>Granulosicoccus</taxon>
    </lineage>
</organism>
<dbReference type="GO" id="GO:0046872">
    <property type="term" value="F:metal ion binding"/>
    <property type="evidence" value="ECO:0007669"/>
    <property type="project" value="UniProtKB-KW"/>
</dbReference>
<dbReference type="AlphaFoldDB" id="A0A2Z2NVX5"/>
<feature type="binding site" evidence="10">
    <location>
        <position position="141"/>
    </location>
    <ligand>
        <name>substrate</name>
    </ligand>
</feature>
<accession>A0A2Z2NVX5</accession>
<comment type="catalytic activity">
    <reaction evidence="1 8">
        <text>Hydrolysis of terminal non-reducing beta-D-galactose residues in beta-D-galactosides.</text>
        <dbReference type="EC" id="3.2.1.23"/>
    </reaction>
</comment>
<feature type="domain" description="Glycoside hydrolase family 42 N-terminal" evidence="12">
    <location>
        <begin position="6"/>
        <end position="390"/>
    </location>
</feature>
<feature type="active site" description="Proton donor" evidence="9">
    <location>
        <position position="142"/>
    </location>
</feature>
<dbReference type="InterPro" id="IPR013738">
    <property type="entry name" value="Beta_galactosidase_Trimer"/>
</dbReference>
<keyword evidence="5 8" id="KW-0378">Hydrolase</keyword>
<dbReference type="CDD" id="cd03143">
    <property type="entry name" value="A4_beta-galactosidase_middle_domain"/>
    <property type="match status" value="1"/>
</dbReference>
<dbReference type="Pfam" id="PF02449">
    <property type="entry name" value="Glyco_hydro_42"/>
    <property type="match status" value="1"/>
</dbReference>
<evidence type="ECO:0000313" key="15">
    <source>
        <dbReference type="Proteomes" id="UP000250079"/>
    </source>
</evidence>
<dbReference type="Gene3D" id="3.20.20.80">
    <property type="entry name" value="Glycosidases"/>
    <property type="match status" value="1"/>
</dbReference>
<dbReference type="GO" id="GO:0004565">
    <property type="term" value="F:beta-galactosidase activity"/>
    <property type="evidence" value="ECO:0007669"/>
    <property type="project" value="UniProtKB-EC"/>
</dbReference>
<evidence type="ECO:0000256" key="3">
    <source>
        <dbReference type="ARBA" id="ARBA00012756"/>
    </source>
</evidence>
<evidence type="ECO:0000256" key="2">
    <source>
        <dbReference type="ARBA" id="ARBA00005940"/>
    </source>
</evidence>
<dbReference type="RefSeq" id="WP_088920513.1">
    <property type="nucleotide sequence ID" value="NZ_CP018632.1"/>
</dbReference>
<keyword evidence="4 11" id="KW-0479">Metal-binding</keyword>
<dbReference type="Gene3D" id="2.60.40.1180">
    <property type="entry name" value="Golgi alpha-mannosidase II"/>
    <property type="match status" value="1"/>
</dbReference>
<dbReference type="GO" id="GO:0009341">
    <property type="term" value="C:beta-galactosidase complex"/>
    <property type="evidence" value="ECO:0007669"/>
    <property type="project" value="InterPro"/>
</dbReference>
<dbReference type="SUPFAM" id="SSF51445">
    <property type="entry name" value="(Trans)glycosidases"/>
    <property type="match status" value="1"/>
</dbReference>
<dbReference type="Gene3D" id="3.40.50.880">
    <property type="match status" value="1"/>
</dbReference>
<evidence type="ECO:0000256" key="8">
    <source>
        <dbReference type="PIRNR" id="PIRNR001084"/>
    </source>
</evidence>
<proteinExistence type="inferred from homology"/>
<reference evidence="14 15" key="1">
    <citation type="submission" date="2016-12" db="EMBL/GenBank/DDBJ databases">
        <authorList>
            <person name="Song W.-J."/>
            <person name="Kurnit D.M."/>
        </authorList>
    </citation>
    <scope>NUCLEOTIDE SEQUENCE [LARGE SCALE GENOMIC DNA]</scope>
    <source>
        <strain evidence="14 15">IMCC3135</strain>
    </source>
</reference>
<sequence length="684" mass="76967">MKTGVCYYPEHWPEEQWAHDAAHMRKLGLSVIRIGEFAWSRLETQDGKLHLDWLERAIDTLHEAGLSVVLGTPTATPPRWMLDRHPDMLAVDADGRIRDFGSRRHYCFSHEPYLDECRRIVTLLAERFGQHPAIMAWQTDNEYGCHSTSISYSPHALAAFQRWCATQYADVEALNLAWGNVFWSMEYDNFEQIGLPVGTVTESNPAHQLAFWRFSSDQIKRFNRAQVDIIRKHSPGRDVLHNFMGNFVEFDHHDVSTDLDIATWDNYPLGFLTRDNGDADDQQAFLRTGHPDGSAFHHDLYRGCCNGRWWVMEQQPGPVNWAPYNPSPVDGMVRLWGWEAYAHGAEVMSYFRWRQAPFAQEQTHTGLLLSNGDADVAASEVATLNRELAEVAAFDVGELMRSDTPVSESPNVAESLKSLPVHSDVAIVFSYAGIAIQDIQLPGGSSYSPLGFCQRVHSACRQWGVNVDIVSPAASLDQYRLVLVCTSTEDEDDLVKRLQSAHKQHQAVIALFPGTGSRSHDYTMPDNLPPGYFQQLLPLQIIRSESLPAEQSMTATDSHGLSRSCSQWRERIASSIEPRMSFGDGWGFHYEQDHIHYINAIPEKNALIPMIGELLVEAGIPCRELGAYLRTQRIGPYQLAFNFGKQAVELDKALGTVLNFHHDTPLLVGSRTLGQAEVAVWVAG</sequence>
<dbReference type="InterPro" id="IPR029062">
    <property type="entry name" value="Class_I_gatase-like"/>
</dbReference>
<feature type="binding site" evidence="11">
    <location>
        <position position="107"/>
    </location>
    <ligand>
        <name>Zn(2+)</name>
        <dbReference type="ChEBI" id="CHEBI:29105"/>
    </ligand>
</feature>
<dbReference type="Pfam" id="PF08532">
    <property type="entry name" value="Glyco_hydro_42M"/>
    <property type="match status" value="1"/>
</dbReference>
<evidence type="ECO:0000313" key="14">
    <source>
        <dbReference type="EMBL" id="ASJ75616.1"/>
    </source>
</evidence>
<dbReference type="GO" id="GO:0005975">
    <property type="term" value="P:carbohydrate metabolic process"/>
    <property type="evidence" value="ECO:0007669"/>
    <property type="project" value="InterPro"/>
</dbReference>
<dbReference type="Proteomes" id="UP000250079">
    <property type="component" value="Chromosome"/>
</dbReference>
<evidence type="ECO:0000256" key="6">
    <source>
        <dbReference type="ARBA" id="ARBA00022833"/>
    </source>
</evidence>
<dbReference type="InterPro" id="IPR013780">
    <property type="entry name" value="Glyco_hydro_b"/>
</dbReference>
<name>A0A2Z2NVX5_9GAMM</name>
<keyword evidence="6 11" id="KW-0862">Zinc</keyword>
<dbReference type="SUPFAM" id="SSF52317">
    <property type="entry name" value="Class I glutamine amidotransferase-like"/>
    <property type="match status" value="1"/>
</dbReference>
<evidence type="ECO:0000256" key="11">
    <source>
        <dbReference type="PIRSR" id="PIRSR001084-3"/>
    </source>
</evidence>